<dbReference type="AlphaFoldDB" id="A0AAW8QZJ6"/>
<dbReference type="RefSeq" id="WP_311360101.1">
    <property type="nucleotide sequence ID" value="NZ_JAVRIE010000001.1"/>
</dbReference>
<dbReference type="Proteomes" id="UP001249020">
    <property type="component" value="Unassembled WGS sequence"/>
</dbReference>
<evidence type="ECO:0000313" key="4">
    <source>
        <dbReference type="Proteomes" id="UP001249020"/>
    </source>
</evidence>
<reference evidence="3 4" key="1">
    <citation type="submission" date="2023-09" db="EMBL/GenBank/DDBJ databases">
        <authorList>
            <person name="Rey-Velasco X."/>
        </authorList>
    </citation>
    <scope>NUCLEOTIDE SEQUENCE [LARGE SCALE GENOMIC DNA]</scope>
    <source>
        <strain evidence="3 4">W409</strain>
    </source>
</reference>
<evidence type="ECO:0000259" key="2">
    <source>
        <dbReference type="Pfam" id="PF01734"/>
    </source>
</evidence>
<keyword evidence="4" id="KW-1185">Reference proteome</keyword>
<organism evidence="3 4">
    <name type="scientific">Brumicola blandensis</name>
    <dbReference type="NCBI Taxonomy" id="3075611"/>
    <lineage>
        <taxon>Bacteria</taxon>
        <taxon>Pseudomonadati</taxon>
        <taxon>Pseudomonadota</taxon>
        <taxon>Gammaproteobacteria</taxon>
        <taxon>Alteromonadales</taxon>
        <taxon>Alteromonadaceae</taxon>
        <taxon>Brumicola</taxon>
    </lineage>
</organism>
<comment type="caution">
    <text evidence="3">The sequence shown here is derived from an EMBL/GenBank/DDBJ whole genome shotgun (WGS) entry which is preliminary data.</text>
</comment>
<dbReference type="EMBL" id="JAVRIE010000001">
    <property type="protein sequence ID" value="MDT0581290.1"/>
    <property type="molecule type" value="Genomic_DNA"/>
</dbReference>
<evidence type="ECO:0000256" key="1">
    <source>
        <dbReference type="ARBA" id="ARBA00023098"/>
    </source>
</evidence>
<proteinExistence type="predicted"/>
<feature type="domain" description="PNPLA" evidence="2">
    <location>
        <begin position="62"/>
        <end position="241"/>
    </location>
</feature>
<name>A0AAW8QZJ6_9ALTE</name>
<accession>A0AAW8QZJ6</accession>
<gene>
    <name evidence="3" type="ORF">RM544_01955</name>
</gene>
<protein>
    <submittedName>
        <fullName evidence="3">Patatin-like phospholipase family protein</fullName>
    </submittedName>
</protein>
<dbReference type="InterPro" id="IPR016035">
    <property type="entry name" value="Acyl_Trfase/lysoPLipase"/>
</dbReference>
<dbReference type="GO" id="GO:0006629">
    <property type="term" value="P:lipid metabolic process"/>
    <property type="evidence" value="ECO:0007669"/>
    <property type="project" value="UniProtKB-KW"/>
</dbReference>
<keyword evidence="1" id="KW-0443">Lipid metabolism</keyword>
<evidence type="ECO:0000313" key="3">
    <source>
        <dbReference type="EMBL" id="MDT0581290.1"/>
    </source>
</evidence>
<dbReference type="Pfam" id="PF01734">
    <property type="entry name" value="Patatin"/>
    <property type="match status" value="1"/>
</dbReference>
<dbReference type="InterPro" id="IPR002641">
    <property type="entry name" value="PNPLA_dom"/>
</dbReference>
<sequence length="356" mass="39589">MAALNIYAGKMAMQRIQQDGFQADMFGGFLGASGGPKWFVLAGLDKVIFKEFLDDRSSNIDIMGSSAGAFRAACLAQNDSAAAIERLAINYANTVYSEKPTAAEITTKGYDLLYTMLGDSGIDEILTAKNKNVHFFVQQCHGLVASPNKLAQMTGLSLAAAKNAIARKGIAKHFSRAVFSARCNTELFTDPYHFPTDFYQMTQQNLVPSLMASGSIPVVLEGITDIPGAKPGMYRDGGIIDYHFDLSFETEKLVLYPHFYAKPVPGWFDKGLKRRSCHASSYDNTVMIVPSDEFVHALPYGKIPDRKDFETMPAEQRKKYWMTVIQESDKLADEFLSILHEQNVEHKLLPLQLQRI</sequence>
<dbReference type="SUPFAM" id="SSF52151">
    <property type="entry name" value="FabD/lysophospholipase-like"/>
    <property type="match status" value="1"/>
</dbReference>